<feature type="domain" description="Major facilitator superfamily (MFS) profile" evidence="5">
    <location>
        <begin position="206"/>
        <end position="389"/>
    </location>
</feature>
<dbReference type="InterPro" id="IPR020846">
    <property type="entry name" value="MFS_dom"/>
</dbReference>
<feature type="transmembrane region" description="Helical" evidence="4">
    <location>
        <begin position="243"/>
        <end position="261"/>
    </location>
</feature>
<dbReference type="PROSITE" id="PS50850">
    <property type="entry name" value="MFS"/>
    <property type="match status" value="1"/>
</dbReference>
<dbReference type="AlphaFoldDB" id="A0A4R6QRR6"/>
<evidence type="ECO:0000256" key="4">
    <source>
        <dbReference type="SAM" id="Phobius"/>
    </source>
</evidence>
<feature type="transmembrane region" description="Helical" evidence="4">
    <location>
        <begin position="130"/>
        <end position="149"/>
    </location>
</feature>
<feature type="transmembrane region" description="Helical" evidence="4">
    <location>
        <begin position="268"/>
        <end position="289"/>
    </location>
</feature>
<feature type="transmembrane region" description="Helical" evidence="4">
    <location>
        <begin position="95"/>
        <end position="118"/>
    </location>
</feature>
<accession>A0A4R6QRR6</accession>
<evidence type="ECO:0000256" key="3">
    <source>
        <dbReference type="ARBA" id="ARBA00023136"/>
    </source>
</evidence>
<feature type="transmembrane region" description="Helical" evidence="4">
    <location>
        <begin position="37"/>
        <end position="59"/>
    </location>
</feature>
<dbReference type="Gene3D" id="1.20.1250.20">
    <property type="entry name" value="MFS general substrate transporter like domains"/>
    <property type="match status" value="1"/>
</dbReference>
<feature type="transmembrane region" description="Helical" evidence="4">
    <location>
        <begin position="361"/>
        <end position="381"/>
    </location>
</feature>
<gene>
    <name evidence="6" type="ORF">DES47_102926</name>
</gene>
<dbReference type="Pfam" id="PF07690">
    <property type="entry name" value="MFS_1"/>
    <property type="match status" value="1"/>
</dbReference>
<dbReference type="InterPro" id="IPR011701">
    <property type="entry name" value="MFS"/>
</dbReference>
<reference evidence="6 7" key="1">
    <citation type="submission" date="2019-03" db="EMBL/GenBank/DDBJ databases">
        <title>Genomic Encyclopedia of Type Strains, Phase IV (KMG-IV): sequencing the most valuable type-strain genomes for metagenomic binning, comparative biology and taxonomic classification.</title>
        <authorList>
            <person name="Goeker M."/>
        </authorList>
    </citation>
    <scope>NUCLEOTIDE SEQUENCE [LARGE SCALE GENOMIC DNA]</scope>
    <source>
        <strain evidence="6 7">DSM 16998</strain>
    </source>
</reference>
<evidence type="ECO:0000256" key="2">
    <source>
        <dbReference type="ARBA" id="ARBA00022989"/>
    </source>
</evidence>
<keyword evidence="3 4" id="KW-0472">Membrane</keyword>
<name>A0A4R6QRR6_9BURK</name>
<feature type="transmembrane region" description="Helical" evidence="4">
    <location>
        <begin position="295"/>
        <end position="316"/>
    </location>
</feature>
<dbReference type="RefSeq" id="WP_133700577.1">
    <property type="nucleotide sequence ID" value="NZ_SNXS01000002.1"/>
</dbReference>
<dbReference type="OrthoDB" id="8558006at2"/>
<evidence type="ECO:0000256" key="1">
    <source>
        <dbReference type="ARBA" id="ARBA00022692"/>
    </source>
</evidence>
<evidence type="ECO:0000313" key="7">
    <source>
        <dbReference type="Proteomes" id="UP000295361"/>
    </source>
</evidence>
<feature type="transmembrane region" description="Helical" evidence="4">
    <location>
        <begin position="207"/>
        <end position="231"/>
    </location>
</feature>
<sequence>MNPQLLLLTFCQGLFLTNNVTFIAINGLVGLALAPQAWMATLPVCGYVAGGALFAPLVARHQRAWGRKRGFQLGLVVAMFSCALAAWAASTQQFWWVVVATVLAGYYNANAGLYRFAATELVAPAFKERAISWVLAGGIMGAVTGPNLAKASKDLLVQPFAGAYLVLIAVALLSLLTLSFIRFPPLPVAAPGAAAGRTVRELMRQPVFVVAIAASALGYGVMNLLMAATPIAMAQCAHPFDNAAIVLEWHVLGMFVPSFFTGSLIKRFGALPIMGVGVLLNLACVMFALSGTDLMHFVGALLVLGVGWNFLFIGGTTLFTQAYRPEERTTAQGAMDFCIYATMTVTSFSSGALVTTGGWTWMNLGSLLPLAATGLALLWLATRPRLARV</sequence>
<dbReference type="PANTHER" id="PTHR23534:SF1">
    <property type="entry name" value="MAJOR FACILITATOR SUPERFAMILY PROTEIN"/>
    <property type="match status" value="1"/>
</dbReference>
<dbReference type="GO" id="GO:0022857">
    <property type="term" value="F:transmembrane transporter activity"/>
    <property type="evidence" value="ECO:0007669"/>
    <property type="project" value="InterPro"/>
</dbReference>
<dbReference type="InParanoid" id="A0A4R6QRR6"/>
<dbReference type="Proteomes" id="UP000295361">
    <property type="component" value="Unassembled WGS sequence"/>
</dbReference>
<dbReference type="EMBL" id="SNXS01000002">
    <property type="protein sequence ID" value="TDP73179.1"/>
    <property type="molecule type" value="Genomic_DNA"/>
</dbReference>
<dbReference type="InterPro" id="IPR036259">
    <property type="entry name" value="MFS_trans_sf"/>
</dbReference>
<proteinExistence type="predicted"/>
<feature type="transmembrane region" description="Helical" evidence="4">
    <location>
        <begin position="161"/>
        <end position="181"/>
    </location>
</feature>
<dbReference type="SUPFAM" id="SSF103473">
    <property type="entry name" value="MFS general substrate transporter"/>
    <property type="match status" value="1"/>
</dbReference>
<organism evidence="6 7">
    <name type="scientific">Roseateles toxinivorans</name>
    <dbReference type="NCBI Taxonomy" id="270368"/>
    <lineage>
        <taxon>Bacteria</taxon>
        <taxon>Pseudomonadati</taxon>
        <taxon>Pseudomonadota</taxon>
        <taxon>Betaproteobacteria</taxon>
        <taxon>Burkholderiales</taxon>
        <taxon>Sphaerotilaceae</taxon>
        <taxon>Roseateles</taxon>
    </lineage>
</organism>
<dbReference type="PANTHER" id="PTHR23534">
    <property type="entry name" value="MFS PERMEASE"/>
    <property type="match status" value="1"/>
</dbReference>
<evidence type="ECO:0000259" key="5">
    <source>
        <dbReference type="PROSITE" id="PS50850"/>
    </source>
</evidence>
<evidence type="ECO:0000313" key="6">
    <source>
        <dbReference type="EMBL" id="TDP73179.1"/>
    </source>
</evidence>
<keyword evidence="1 4" id="KW-0812">Transmembrane</keyword>
<protein>
    <submittedName>
        <fullName evidence="6">Putative MFS family arabinose efflux permease</fullName>
    </submittedName>
</protein>
<feature type="transmembrane region" description="Helical" evidence="4">
    <location>
        <begin position="71"/>
        <end position="89"/>
    </location>
</feature>
<keyword evidence="7" id="KW-1185">Reference proteome</keyword>
<keyword evidence="2 4" id="KW-1133">Transmembrane helix</keyword>
<feature type="transmembrane region" description="Helical" evidence="4">
    <location>
        <begin position="337"/>
        <end position="355"/>
    </location>
</feature>
<comment type="caution">
    <text evidence="6">The sequence shown here is derived from an EMBL/GenBank/DDBJ whole genome shotgun (WGS) entry which is preliminary data.</text>
</comment>